<dbReference type="CDD" id="cd00030">
    <property type="entry name" value="C2"/>
    <property type="match status" value="1"/>
</dbReference>
<organism evidence="9">
    <name type="scientific">Eutreptiella gymnastica</name>
    <dbReference type="NCBI Taxonomy" id="73025"/>
    <lineage>
        <taxon>Eukaryota</taxon>
        <taxon>Discoba</taxon>
        <taxon>Euglenozoa</taxon>
        <taxon>Euglenida</taxon>
        <taxon>Spirocuta</taxon>
        <taxon>Euglenophyceae</taxon>
        <taxon>Eutreptiales</taxon>
        <taxon>Eutreptiaceae</taxon>
        <taxon>Eutreptiella</taxon>
    </lineage>
</organism>
<dbReference type="EMBL" id="HBJA01061269">
    <property type="protein sequence ID" value="CAE0810488.1"/>
    <property type="molecule type" value="Transcribed_RNA"/>
</dbReference>
<dbReference type="Gene3D" id="2.60.40.150">
    <property type="entry name" value="C2 domain"/>
    <property type="match status" value="1"/>
</dbReference>
<dbReference type="InterPro" id="IPR013583">
    <property type="entry name" value="MCTP_C"/>
</dbReference>
<name>A0A7S4CYR8_9EUGL</name>
<keyword evidence="5 7" id="KW-0472">Membrane</keyword>
<protein>
    <recommendedName>
        <fullName evidence="8">C2 domain-containing protein</fullName>
    </recommendedName>
</protein>
<evidence type="ECO:0000313" key="9">
    <source>
        <dbReference type="EMBL" id="CAE0810488.1"/>
    </source>
</evidence>
<dbReference type="SUPFAM" id="SSF49562">
    <property type="entry name" value="C2 domain (Calcium/lipid-binding domain, CaLB)"/>
    <property type="match status" value="2"/>
</dbReference>
<dbReference type="GO" id="GO:0016020">
    <property type="term" value="C:membrane"/>
    <property type="evidence" value="ECO:0007669"/>
    <property type="project" value="UniProtKB-SubCell"/>
</dbReference>
<accession>A0A7S4CYR8</accession>
<dbReference type="AlphaFoldDB" id="A0A7S4CYR8"/>
<evidence type="ECO:0000256" key="2">
    <source>
        <dbReference type="ARBA" id="ARBA00022692"/>
    </source>
</evidence>
<evidence type="ECO:0000256" key="6">
    <source>
        <dbReference type="SAM" id="MobiDB-lite"/>
    </source>
</evidence>
<keyword evidence="2 7" id="KW-0812">Transmembrane</keyword>
<evidence type="ECO:0000256" key="5">
    <source>
        <dbReference type="ARBA" id="ARBA00023136"/>
    </source>
</evidence>
<feature type="domain" description="C2" evidence="8">
    <location>
        <begin position="200"/>
        <end position="324"/>
    </location>
</feature>
<feature type="domain" description="C2" evidence="8">
    <location>
        <begin position="1"/>
        <end position="103"/>
    </location>
</feature>
<dbReference type="Pfam" id="PF08372">
    <property type="entry name" value="PRT_C"/>
    <property type="match status" value="1"/>
</dbReference>
<comment type="subcellular location">
    <subcellularLocation>
        <location evidence="1">Membrane</location>
        <topology evidence="1">Multi-pass membrane protein</topology>
    </subcellularLocation>
</comment>
<evidence type="ECO:0000256" key="7">
    <source>
        <dbReference type="SAM" id="Phobius"/>
    </source>
</evidence>
<gene>
    <name evidence="9" type="ORF">EGYM00163_LOCUS21623</name>
</gene>
<dbReference type="InterPro" id="IPR035892">
    <property type="entry name" value="C2_domain_sf"/>
</dbReference>
<evidence type="ECO:0000256" key="3">
    <source>
        <dbReference type="ARBA" id="ARBA00022737"/>
    </source>
</evidence>
<evidence type="ECO:0000256" key="4">
    <source>
        <dbReference type="ARBA" id="ARBA00022989"/>
    </source>
</evidence>
<feature type="transmembrane region" description="Helical" evidence="7">
    <location>
        <begin position="579"/>
        <end position="611"/>
    </location>
</feature>
<dbReference type="PANTHER" id="PTHR31425:SF50">
    <property type="entry name" value="FT-INTERACTING PROTEIN 3-RELATED"/>
    <property type="match status" value="1"/>
</dbReference>
<evidence type="ECO:0000259" key="8">
    <source>
        <dbReference type="PROSITE" id="PS50004"/>
    </source>
</evidence>
<dbReference type="SMART" id="SM00239">
    <property type="entry name" value="C2"/>
    <property type="match status" value="2"/>
</dbReference>
<proteinExistence type="predicted"/>
<sequence>MDMDGTSDPYVVIDSGFQKWQSKPVMSTLLPIWDEEVVIGVINHATVDSLALPEHLQQDYIEISVWDHDLASDDVIASHRIPFADIPGYDEDCIIDEPKATWYEMQQESSWVDDIMGSDLGQWVQSLLKPTPRTERRRSSLLKLEHEARRKSVSIDAETAPKPAIKKDHWKTVADKVFKRQHEFAGAHDESKRGQGSCKVKLAIWFDNKYLPKSPPLLGQLMLRLQNARVHPRDNDEGRNVMIVLQYGRHWVRVPSIKASGNGLAVFDQKFTIGVHDPGTVLTVGVFDDCSDNLLATKPQFLGLFRIRTCTLASNEWFEVDQPLYRLINGEIWEKGRVKCSIYFQCNKYLQTIAAMFACPLPDLAYYHPLTEEWKDAIDTAMQDFEIALMTAQPEELGFCQEMVLHVRGPVHVKFSMTMFKANIARLKDALGPIGDLAGHFDDICEWKNFRLSLGVNVLGVLLIWYYMYIPHLVMGYLLYSFVKGYWNNEVSRHIDPMDVQLYGGVKGQKESEAAEAEEQTEKEEEEPEEEESKGAFEQMRQQYNEAMNLLTGIQNTLGAIADVLERLGAMPHWNDPRISLLCTVLFGVVLAVFNFLPLKTILSVVVLFVLRHPSLRDPIPPPPINMVERLPSRGDKMFREYEE</sequence>
<dbReference type="Pfam" id="PF00168">
    <property type="entry name" value="C2"/>
    <property type="match status" value="2"/>
</dbReference>
<evidence type="ECO:0000256" key="1">
    <source>
        <dbReference type="ARBA" id="ARBA00004141"/>
    </source>
</evidence>
<keyword evidence="3" id="KW-0677">Repeat</keyword>
<dbReference type="InterPro" id="IPR000008">
    <property type="entry name" value="C2_dom"/>
</dbReference>
<dbReference type="PROSITE" id="PS50004">
    <property type="entry name" value="C2"/>
    <property type="match status" value="2"/>
</dbReference>
<reference evidence="9" key="1">
    <citation type="submission" date="2021-01" db="EMBL/GenBank/DDBJ databases">
        <authorList>
            <person name="Corre E."/>
            <person name="Pelletier E."/>
            <person name="Niang G."/>
            <person name="Scheremetjew M."/>
            <person name="Finn R."/>
            <person name="Kale V."/>
            <person name="Holt S."/>
            <person name="Cochrane G."/>
            <person name="Meng A."/>
            <person name="Brown T."/>
            <person name="Cohen L."/>
        </authorList>
    </citation>
    <scope>NUCLEOTIDE SEQUENCE</scope>
    <source>
        <strain evidence="9">CCMP1594</strain>
    </source>
</reference>
<feature type="transmembrane region" description="Helical" evidence="7">
    <location>
        <begin position="458"/>
        <end position="480"/>
    </location>
</feature>
<feature type="compositionally biased region" description="Acidic residues" evidence="6">
    <location>
        <begin position="514"/>
        <end position="532"/>
    </location>
</feature>
<dbReference type="PANTHER" id="PTHR31425">
    <property type="entry name" value="PHOSPHORIBOSYLANTHRANILATE TRANSFERASE ISOFORM 1"/>
    <property type="match status" value="1"/>
</dbReference>
<feature type="region of interest" description="Disordered" evidence="6">
    <location>
        <begin position="511"/>
        <end position="536"/>
    </location>
</feature>
<dbReference type="InterPro" id="IPR047259">
    <property type="entry name" value="QUIRKY-like"/>
</dbReference>
<keyword evidence="4 7" id="KW-1133">Transmembrane helix</keyword>